<feature type="domain" description="Glycosyl transferase family 1" evidence="1">
    <location>
        <begin position="194"/>
        <end position="339"/>
    </location>
</feature>
<comment type="caution">
    <text evidence="3">The sequence shown here is derived from an EMBL/GenBank/DDBJ whole genome shotgun (WGS) entry which is preliminary data.</text>
</comment>
<keyword evidence="4" id="KW-1185">Reference proteome</keyword>
<dbReference type="Gene3D" id="3.40.50.2000">
    <property type="entry name" value="Glycogen Phosphorylase B"/>
    <property type="match status" value="2"/>
</dbReference>
<evidence type="ECO:0000313" key="4">
    <source>
        <dbReference type="Proteomes" id="UP000729733"/>
    </source>
</evidence>
<dbReference type="GO" id="GO:0016757">
    <property type="term" value="F:glycosyltransferase activity"/>
    <property type="evidence" value="ECO:0007669"/>
    <property type="project" value="InterPro"/>
</dbReference>
<evidence type="ECO:0000259" key="1">
    <source>
        <dbReference type="Pfam" id="PF00534"/>
    </source>
</evidence>
<dbReference type="PANTHER" id="PTHR12526:SF630">
    <property type="entry name" value="GLYCOSYLTRANSFERASE"/>
    <property type="match status" value="1"/>
</dbReference>
<dbReference type="AlphaFoldDB" id="A0A964BNP6"/>
<accession>A0A964BNP6</accession>
<dbReference type="EMBL" id="JADWDC010000009">
    <property type="protein sequence ID" value="MCC0176454.1"/>
    <property type="molecule type" value="Genomic_DNA"/>
</dbReference>
<feature type="domain" description="DUF1972" evidence="2">
    <location>
        <begin position="5"/>
        <end position="177"/>
    </location>
</feature>
<protein>
    <submittedName>
        <fullName evidence="3">DUF1972 domain-containing protein</fullName>
    </submittedName>
</protein>
<dbReference type="InterPro" id="IPR015393">
    <property type="entry name" value="DUF1972"/>
</dbReference>
<dbReference type="SUPFAM" id="SSF53756">
    <property type="entry name" value="UDP-Glycosyltransferase/glycogen phosphorylase"/>
    <property type="match status" value="1"/>
</dbReference>
<name>A0A964BNP6_9CYAN</name>
<dbReference type="Pfam" id="PF00534">
    <property type="entry name" value="Glycos_transf_1"/>
    <property type="match status" value="1"/>
</dbReference>
<evidence type="ECO:0000259" key="2">
    <source>
        <dbReference type="Pfam" id="PF09314"/>
    </source>
</evidence>
<gene>
    <name evidence="3" type="ORF">I4641_05610</name>
</gene>
<dbReference type="InterPro" id="IPR001296">
    <property type="entry name" value="Glyco_trans_1"/>
</dbReference>
<dbReference type="RefSeq" id="WP_229639492.1">
    <property type="nucleotide sequence ID" value="NZ_JADWDC010000009.1"/>
</dbReference>
<dbReference type="Proteomes" id="UP000729733">
    <property type="component" value="Unassembled WGS sequence"/>
</dbReference>
<reference evidence="3" key="1">
    <citation type="journal article" date="2021" name="Antonie Van Leeuwenhoek">
        <title>Draft genome and description of Waterburya agarophytonicola gen. nov. sp. nov. (Pleurocapsales, Cyanobacteria): a seaweed symbiont.</title>
        <authorList>
            <person name="Bonthond G."/>
            <person name="Shalygin S."/>
            <person name="Bayer T."/>
            <person name="Weinberger F."/>
        </authorList>
    </citation>
    <scope>NUCLEOTIDE SEQUENCE</scope>
    <source>
        <strain evidence="3">KI4</strain>
    </source>
</reference>
<sequence length="388" mass="44518">MKKHKLLILGTRGIPGSHGGFETFAERLALYLVRRGWKVTVYCQSDEEKLSYSIWQGINLVHIPVPKDNSFWSILFDFKAAFHAVRQEGLILTLGYNTAIFSLLYRLRNRTNMTNMDGMEWWRKKWNALEKSWLYINERCAVWFSNHLIADHPQIKRYLRTQVKTSKPIAVIPYSTEIVTEANPALLQQYNLVPQNYALVIARPEPENSILEIVSAFSRQKRNMPLVVLGKYLPEENPYHKEVLKSASDEVMFVGGIYNQEVVTALRYYASLYLHGHQVGGTNPSLIEAMSAGSPVLAHNNPFNSWVAGEGAAYFKDMDDCDRQMTQLLHNKAKLQLMKQSSLDRYDAKFADDKDLKAHEQLFLATLNPRHNQILVTPQESSKEKSLV</sequence>
<proteinExistence type="predicted"/>
<evidence type="ECO:0000313" key="3">
    <source>
        <dbReference type="EMBL" id="MCC0176454.1"/>
    </source>
</evidence>
<dbReference type="PANTHER" id="PTHR12526">
    <property type="entry name" value="GLYCOSYLTRANSFERASE"/>
    <property type="match status" value="1"/>
</dbReference>
<organism evidence="3 4">
    <name type="scientific">Waterburya agarophytonicola KI4</name>
    <dbReference type="NCBI Taxonomy" id="2874699"/>
    <lineage>
        <taxon>Bacteria</taxon>
        <taxon>Bacillati</taxon>
        <taxon>Cyanobacteriota</taxon>
        <taxon>Cyanophyceae</taxon>
        <taxon>Pleurocapsales</taxon>
        <taxon>Hyellaceae</taxon>
        <taxon>Waterburya</taxon>
        <taxon>Waterburya agarophytonicola</taxon>
    </lineage>
</organism>
<dbReference type="Pfam" id="PF09314">
    <property type="entry name" value="DUF1972"/>
    <property type="match status" value="1"/>
</dbReference>